<dbReference type="PANTHER" id="PTHR36842">
    <property type="entry name" value="PROTEIN TOLB HOMOLOG"/>
    <property type="match status" value="1"/>
</dbReference>
<dbReference type="EMBL" id="LN890656">
    <property type="protein sequence ID" value="CUS05557.1"/>
    <property type="molecule type" value="Genomic_DNA"/>
</dbReference>
<evidence type="ECO:0000256" key="1">
    <source>
        <dbReference type="ARBA" id="ARBA00009820"/>
    </source>
</evidence>
<sequence>MATLAVGCTSPAADAPAILFLRPPDDGGAGQLFVQPLGGDARQLTGTADPSAPEVIDYAPAPDGERIVYATQAGSDTALRLVEPDGGGDRLLLECPAAECAAPVWSLDGLRLLFERRPLDDGLPGQPRLVWLDPDTGATQPLITGAPPAQGARFSPGGDWLSYVSPGDAGIVLYRLADGAQRLLPSRAGAPAAWSPDGAAVVYGDLVPTAHAGDAAGAPPLETAGVYLYRTLLAEEGSRQRLSPEAAVSDSAAAFAPDGQWLAFTRAPAETDAARQLWLMRPDGSEARALTADAAISHGPPRWSADGRTLLYQRLDASPETTSTPRPSIWQLDIATGAATLVVEDGYLPVWLP</sequence>
<organism evidence="2 3">
    <name type="scientific">Candidatus Promineifilum breve</name>
    <dbReference type="NCBI Taxonomy" id="1806508"/>
    <lineage>
        <taxon>Bacteria</taxon>
        <taxon>Bacillati</taxon>
        <taxon>Chloroflexota</taxon>
        <taxon>Ardenticatenia</taxon>
        <taxon>Candidatus Promineifilales</taxon>
        <taxon>Candidatus Promineifilaceae</taxon>
        <taxon>Candidatus Promineifilum</taxon>
    </lineage>
</organism>
<keyword evidence="3" id="KW-1185">Reference proteome</keyword>
<proteinExistence type="inferred from homology"/>
<dbReference type="OrthoDB" id="159283at2"/>
<dbReference type="PANTHER" id="PTHR36842:SF1">
    <property type="entry name" value="PROTEIN TOLB"/>
    <property type="match status" value="1"/>
</dbReference>
<reference evidence="2" key="1">
    <citation type="submission" date="2016-01" db="EMBL/GenBank/DDBJ databases">
        <authorList>
            <person name="Mcilroy J.S."/>
            <person name="Karst M S."/>
            <person name="Albertsen M."/>
        </authorList>
    </citation>
    <scope>NUCLEOTIDE SEQUENCE</scope>
    <source>
        <strain evidence="2">Cfx-K</strain>
    </source>
</reference>
<evidence type="ECO:0000313" key="3">
    <source>
        <dbReference type="Proteomes" id="UP000215027"/>
    </source>
</evidence>
<name>A0A170PJG8_9CHLR</name>
<dbReference type="Proteomes" id="UP000215027">
    <property type="component" value="Chromosome II"/>
</dbReference>
<dbReference type="Gene3D" id="2.120.10.30">
    <property type="entry name" value="TolB, C-terminal domain"/>
    <property type="match status" value="2"/>
</dbReference>
<dbReference type="InterPro" id="IPR011659">
    <property type="entry name" value="WD40"/>
</dbReference>
<dbReference type="Pfam" id="PF07676">
    <property type="entry name" value="PD40"/>
    <property type="match status" value="1"/>
</dbReference>
<comment type="similarity">
    <text evidence="1">Belongs to the TolB family.</text>
</comment>
<dbReference type="InterPro" id="IPR011042">
    <property type="entry name" value="6-blade_b-propeller_TolB-like"/>
</dbReference>
<dbReference type="KEGG" id="pbf:CFX0092_B0023"/>
<dbReference type="AlphaFoldDB" id="A0A170PJG8"/>
<dbReference type="SUPFAM" id="SSF82171">
    <property type="entry name" value="DPP6 N-terminal domain-like"/>
    <property type="match status" value="1"/>
</dbReference>
<evidence type="ECO:0000313" key="2">
    <source>
        <dbReference type="EMBL" id="CUS05557.1"/>
    </source>
</evidence>
<accession>A0A170PJG8</accession>
<protein>
    <submittedName>
        <fullName evidence="2">Uncharacterized protein</fullName>
    </submittedName>
</protein>
<dbReference type="RefSeq" id="WP_095044956.1">
    <property type="nucleotide sequence ID" value="NZ_LN890656.1"/>
</dbReference>
<gene>
    <name evidence="2" type="ORF">CFX0092_B0023</name>
</gene>